<organism evidence="2 3">
    <name type="scientific">Urechidicola croceus</name>
    <dbReference type="NCBI Taxonomy" id="1850246"/>
    <lineage>
        <taxon>Bacteria</taxon>
        <taxon>Pseudomonadati</taxon>
        <taxon>Bacteroidota</taxon>
        <taxon>Flavobacteriia</taxon>
        <taxon>Flavobacteriales</taxon>
        <taxon>Flavobacteriaceae</taxon>
        <taxon>Urechidicola</taxon>
    </lineage>
</organism>
<reference evidence="2 3" key="1">
    <citation type="submission" date="2016-10" db="EMBL/GenBank/DDBJ databases">
        <title>Lutibacter sp. LPB0138, isolated from marine gastropod.</title>
        <authorList>
            <person name="Kim E."/>
            <person name="Yi H."/>
        </authorList>
    </citation>
    <scope>NUCLEOTIDE SEQUENCE [LARGE SCALE GENOMIC DNA]</scope>
    <source>
        <strain evidence="2 3">LPB0138</strain>
    </source>
</reference>
<feature type="transmembrane region" description="Helical" evidence="1">
    <location>
        <begin position="89"/>
        <end position="107"/>
    </location>
</feature>
<protein>
    <submittedName>
        <fullName evidence="2">Uncharacterized protein</fullName>
    </submittedName>
</protein>
<keyword evidence="1" id="KW-1133">Transmembrane helix</keyword>
<name>A0A1D8PB12_9FLAO</name>
<dbReference type="OrthoDB" id="839906at2"/>
<dbReference type="EMBL" id="CP017478">
    <property type="protein sequence ID" value="AOW21756.1"/>
    <property type="molecule type" value="Genomic_DNA"/>
</dbReference>
<keyword evidence="1" id="KW-0472">Membrane</keyword>
<keyword evidence="1" id="KW-0812">Transmembrane</keyword>
<evidence type="ECO:0000256" key="1">
    <source>
        <dbReference type="SAM" id="Phobius"/>
    </source>
</evidence>
<gene>
    <name evidence="2" type="ORF">LPB138_14180</name>
</gene>
<sequence length="109" mass="12368">MLTFSMILLFTGFYFVYNTSKRAQLSNTLKLDKWLQENPDKSKILGLGLLALSFTLFCIQFGIGAGIIMAAILLMLISSIVILIKPIKFINFYGLIIILIFISFFELTF</sequence>
<proteinExistence type="predicted"/>
<dbReference type="STRING" id="1850246.LPB138_14180"/>
<dbReference type="RefSeq" id="WP_070237916.1">
    <property type="nucleotide sequence ID" value="NZ_CP017478.1"/>
</dbReference>
<feature type="transmembrane region" description="Helical" evidence="1">
    <location>
        <begin position="46"/>
        <end position="77"/>
    </location>
</feature>
<dbReference type="AlphaFoldDB" id="A0A1D8PB12"/>
<dbReference type="KEGG" id="lul:LPB138_14180"/>
<dbReference type="Proteomes" id="UP000176050">
    <property type="component" value="Chromosome"/>
</dbReference>
<accession>A0A1D8PB12</accession>
<evidence type="ECO:0000313" key="3">
    <source>
        <dbReference type="Proteomes" id="UP000176050"/>
    </source>
</evidence>
<evidence type="ECO:0000313" key="2">
    <source>
        <dbReference type="EMBL" id="AOW21756.1"/>
    </source>
</evidence>
<keyword evidence="3" id="KW-1185">Reference proteome</keyword>